<sequence>MAQINDEILVGTGALDWDSDERFLASGDSDYRLNIFNSQFGAEYVISNLKGNTQYTHGFTHHTDYAGSIYTCIGTAYDSNRDSTYLFIYSSGGNHSILRFNFSDQSFEKIAFDHTGLGLDEAYPITDAFMIGDWLHWNPRSTSPRSINVQWAYYDHVAYLGSAVTARAKGDYIRLFNRIYQMQADVTNSYPPSAPEQFLFIDYCYADTLPVNATTLDATVTSGEYFRYRKFYNIPAVLPTVPNVSVVTDTAFQYNNIRGRRFQFCYRQYIKDQGYSITSPFTDIIAAPASET</sequence>
<gene>
    <name evidence="1" type="ORF">S01H4_15007</name>
</gene>
<reference evidence="1" key="1">
    <citation type="journal article" date="2014" name="Front. Microbiol.">
        <title>High frequency of phylogenetically diverse reductive dehalogenase-homologous genes in deep subseafloor sedimentary metagenomes.</title>
        <authorList>
            <person name="Kawai M."/>
            <person name="Futagami T."/>
            <person name="Toyoda A."/>
            <person name="Takaki Y."/>
            <person name="Nishi S."/>
            <person name="Hori S."/>
            <person name="Arai W."/>
            <person name="Tsubouchi T."/>
            <person name="Morono Y."/>
            <person name="Uchiyama I."/>
            <person name="Ito T."/>
            <person name="Fujiyama A."/>
            <person name="Inagaki F."/>
            <person name="Takami H."/>
        </authorList>
    </citation>
    <scope>NUCLEOTIDE SEQUENCE</scope>
    <source>
        <strain evidence="1">Expedition CK06-06</strain>
    </source>
</reference>
<dbReference type="SUPFAM" id="SSF101898">
    <property type="entry name" value="NHL repeat"/>
    <property type="match status" value="1"/>
</dbReference>
<name>X1A041_9ZZZZ</name>
<accession>X1A041</accession>
<feature type="non-terminal residue" evidence="1">
    <location>
        <position position="292"/>
    </location>
</feature>
<evidence type="ECO:0000313" key="1">
    <source>
        <dbReference type="EMBL" id="GAG66088.1"/>
    </source>
</evidence>
<proteinExistence type="predicted"/>
<dbReference type="EMBL" id="BART01006577">
    <property type="protein sequence ID" value="GAG66088.1"/>
    <property type="molecule type" value="Genomic_DNA"/>
</dbReference>
<organism evidence="1">
    <name type="scientific">marine sediment metagenome</name>
    <dbReference type="NCBI Taxonomy" id="412755"/>
    <lineage>
        <taxon>unclassified sequences</taxon>
        <taxon>metagenomes</taxon>
        <taxon>ecological metagenomes</taxon>
    </lineage>
</organism>
<comment type="caution">
    <text evidence="1">The sequence shown here is derived from an EMBL/GenBank/DDBJ whole genome shotgun (WGS) entry which is preliminary data.</text>
</comment>
<dbReference type="AlphaFoldDB" id="X1A041"/>
<protein>
    <submittedName>
        <fullName evidence="1">Uncharacterized protein</fullName>
    </submittedName>
</protein>